<comment type="caution">
    <text evidence="2">The sequence shown here is derived from an EMBL/GenBank/DDBJ whole genome shotgun (WGS) entry which is preliminary data.</text>
</comment>
<name>A0A5N4EMI7_CAMDR</name>
<keyword evidence="3" id="KW-1185">Reference proteome</keyword>
<sequence length="221" mass="24155">MLGTLEFLGGPDRKDLEDYRPRVCQFRPKTEMMCPILTTSKDSHEHQIKYLGVLDRERQPKAGRACGIGGGGASRPHEQAPRECLLEEQLAAKAGGKATRHSSGGTARTGRESTPMGDNHQLTLVPQLRAEAWGGGHGVPGRNVEEGLVTESGYGDVMGAAREQTIASLEPLQGQSGRSLVLPWVERQRSCERESRHMISRQPMKRGSHKGEDQGKRLRGG</sequence>
<evidence type="ECO:0000313" key="2">
    <source>
        <dbReference type="EMBL" id="KAB1284116.1"/>
    </source>
</evidence>
<evidence type="ECO:0000313" key="3">
    <source>
        <dbReference type="Proteomes" id="UP000299084"/>
    </source>
</evidence>
<feature type="region of interest" description="Disordered" evidence="1">
    <location>
        <begin position="189"/>
        <end position="221"/>
    </location>
</feature>
<evidence type="ECO:0000256" key="1">
    <source>
        <dbReference type="SAM" id="MobiDB-lite"/>
    </source>
</evidence>
<gene>
    <name evidence="2" type="ORF">Cadr_000000032</name>
</gene>
<reference evidence="2 3" key="1">
    <citation type="journal article" date="2019" name="Mol. Ecol. Resour.">
        <title>Improving Illumina assemblies with Hi-C and long reads: an example with the North African dromedary.</title>
        <authorList>
            <person name="Elbers J.P."/>
            <person name="Rogers M.F."/>
            <person name="Perelman P.L."/>
            <person name="Proskuryakova A.A."/>
            <person name="Serdyukova N.A."/>
            <person name="Johnson W.E."/>
            <person name="Horin P."/>
            <person name="Corander J."/>
            <person name="Murphy D."/>
            <person name="Burger P.A."/>
        </authorList>
    </citation>
    <scope>NUCLEOTIDE SEQUENCE [LARGE SCALE GENOMIC DNA]</scope>
    <source>
        <strain evidence="2">Drom800</strain>
        <tissue evidence="2">Blood</tissue>
    </source>
</reference>
<feature type="compositionally biased region" description="Basic and acidic residues" evidence="1">
    <location>
        <begin position="209"/>
        <end position="221"/>
    </location>
</feature>
<accession>A0A5N4EMI7</accession>
<dbReference type="EMBL" id="JWIN03000001">
    <property type="protein sequence ID" value="KAB1284116.1"/>
    <property type="molecule type" value="Genomic_DNA"/>
</dbReference>
<dbReference type="Proteomes" id="UP000299084">
    <property type="component" value="Unassembled WGS sequence"/>
</dbReference>
<protein>
    <submittedName>
        <fullName evidence="2">Uncharacterized protein</fullName>
    </submittedName>
</protein>
<proteinExistence type="predicted"/>
<dbReference type="AlphaFoldDB" id="A0A5N4EMI7"/>
<organism evidence="2 3">
    <name type="scientific">Camelus dromedarius</name>
    <name type="common">Dromedary</name>
    <name type="synonym">Arabian camel</name>
    <dbReference type="NCBI Taxonomy" id="9838"/>
    <lineage>
        <taxon>Eukaryota</taxon>
        <taxon>Metazoa</taxon>
        <taxon>Chordata</taxon>
        <taxon>Craniata</taxon>
        <taxon>Vertebrata</taxon>
        <taxon>Euteleostomi</taxon>
        <taxon>Mammalia</taxon>
        <taxon>Eutheria</taxon>
        <taxon>Laurasiatheria</taxon>
        <taxon>Artiodactyla</taxon>
        <taxon>Tylopoda</taxon>
        <taxon>Camelidae</taxon>
        <taxon>Camelus</taxon>
    </lineage>
</organism>
<feature type="region of interest" description="Disordered" evidence="1">
    <location>
        <begin position="94"/>
        <end position="119"/>
    </location>
</feature>